<dbReference type="SMART" id="SM00028">
    <property type="entry name" value="TPR"/>
    <property type="match status" value="3"/>
</dbReference>
<dbReference type="SUPFAM" id="SSF103111">
    <property type="entry name" value="Activator of Hsp90 ATPase, Aha1"/>
    <property type="match status" value="1"/>
</dbReference>
<evidence type="ECO:0000256" key="1">
    <source>
        <dbReference type="ARBA" id="ARBA00000971"/>
    </source>
</evidence>
<proteinExistence type="predicted"/>
<protein>
    <recommendedName>
        <fullName evidence="2">peptidylprolyl isomerase</fullName>
        <ecNumber evidence="2">5.2.1.8</ecNumber>
    </recommendedName>
</protein>
<evidence type="ECO:0000313" key="6">
    <source>
        <dbReference type="EMBL" id="CBJ32816.1"/>
    </source>
</evidence>
<dbReference type="PANTHER" id="PTHR46512:SF9">
    <property type="entry name" value="PEPTIDYLPROLYL ISOMERASE"/>
    <property type="match status" value="1"/>
</dbReference>
<dbReference type="InterPro" id="IPR036338">
    <property type="entry name" value="Aha1"/>
</dbReference>
<dbReference type="GO" id="GO:0003755">
    <property type="term" value="F:peptidyl-prolyl cis-trans isomerase activity"/>
    <property type="evidence" value="ECO:0007669"/>
    <property type="project" value="UniProtKB-EC"/>
</dbReference>
<comment type="catalytic activity">
    <reaction evidence="1">
        <text>[protein]-peptidylproline (omega=180) = [protein]-peptidylproline (omega=0)</text>
        <dbReference type="Rhea" id="RHEA:16237"/>
        <dbReference type="Rhea" id="RHEA-COMP:10747"/>
        <dbReference type="Rhea" id="RHEA-COMP:10748"/>
        <dbReference type="ChEBI" id="CHEBI:83833"/>
        <dbReference type="ChEBI" id="CHEBI:83834"/>
        <dbReference type="EC" id="5.2.1.8"/>
    </reaction>
</comment>
<evidence type="ECO:0000256" key="4">
    <source>
        <dbReference type="ARBA" id="ARBA00023235"/>
    </source>
</evidence>
<feature type="compositionally biased region" description="Basic and acidic residues" evidence="5">
    <location>
        <begin position="154"/>
        <end position="173"/>
    </location>
</feature>
<accession>D7FZK9</accession>
<dbReference type="InterPro" id="IPR019734">
    <property type="entry name" value="TPR_rpt"/>
</dbReference>
<organism evidence="6 7">
    <name type="scientific">Ectocarpus siliculosus</name>
    <name type="common">Brown alga</name>
    <name type="synonym">Conferva siliculosa</name>
    <dbReference type="NCBI Taxonomy" id="2880"/>
    <lineage>
        <taxon>Eukaryota</taxon>
        <taxon>Sar</taxon>
        <taxon>Stramenopiles</taxon>
        <taxon>Ochrophyta</taxon>
        <taxon>PX clade</taxon>
        <taxon>Phaeophyceae</taxon>
        <taxon>Ectocarpales</taxon>
        <taxon>Ectocarpaceae</taxon>
        <taxon>Ectocarpus</taxon>
    </lineage>
</organism>
<evidence type="ECO:0000256" key="2">
    <source>
        <dbReference type="ARBA" id="ARBA00013194"/>
    </source>
</evidence>
<sequence>MTPQKGAMGYKDKGNVCIAASDSAGAAKHYERGIKIVSTLGTDEQAKALLLSLRLNLALACTKEERYFDAASAATKVLEVDAANVKALFRRGVARARLGSLEDAKSDLLAVVKADPRNGGAKKELKAVRDRLVEHRKKEKESYGGLFDKGPMYNDKEVERKKREAEALKRQKEEEEQWGKANEQRKADGKEEQTLEDWRKEKKEAEEKAKKEREEKERLKPRPPAIPVAPPKKASKKEGGGGDGDYQMELDEDDLKIIQDTKKQGYCYFKRTLSEQDQQLLNAEQMKLKTRVADPASIPEKKEADADAVRSAWNNAGTWEETEKTDWCKGKLTEAFSKVSVTVGKDARSDPEFLLEKLGGFDFASAAAGDGAGGGKGLEALGQLKQALSKLRASVTSVEIVEADARVICVSNKTKHLFEFNVKVKFSLTIDESMGLQPQAQEEGQAASKDAGLVKTYKATLEFLDMTNGDVDNGRFESEPELKWDKGSKWDSVYDDRVKTCVADLKAGLLSALGVFFVEYKSS</sequence>
<feature type="compositionally biased region" description="Basic and acidic residues" evidence="5">
    <location>
        <begin position="182"/>
        <end position="220"/>
    </location>
</feature>
<dbReference type="eggNOG" id="KOG0543">
    <property type="taxonomic scope" value="Eukaryota"/>
</dbReference>
<feature type="region of interest" description="Disordered" evidence="5">
    <location>
        <begin position="139"/>
        <end position="246"/>
    </location>
</feature>
<dbReference type="InParanoid" id="D7FZK9"/>
<dbReference type="EMBL" id="FN649727">
    <property type="protein sequence ID" value="CBJ32816.1"/>
    <property type="molecule type" value="Genomic_DNA"/>
</dbReference>
<gene>
    <name evidence="6" type="ORF">Esi_0376_0026</name>
</gene>
<keyword evidence="4" id="KW-0413">Isomerase</keyword>
<dbReference type="OrthoDB" id="433738at2759"/>
<dbReference type="EMBL" id="FN648571">
    <property type="protein sequence ID" value="CBJ32816.1"/>
    <property type="molecule type" value="Genomic_DNA"/>
</dbReference>
<dbReference type="Gene3D" id="3.15.10.20">
    <property type="entry name" value="Activator of Hsp90 ATPase Aha1, N-terminal domain"/>
    <property type="match status" value="1"/>
</dbReference>
<dbReference type="STRING" id="2880.D7FZK9"/>
<evidence type="ECO:0000256" key="5">
    <source>
        <dbReference type="SAM" id="MobiDB-lite"/>
    </source>
</evidence>
<dbReference type="EC" id="5.2.1.8" evidence="2"/>
<dbReference type="Proteomes" id="UP000002630">
    <property type="component" value="Linkage Group LG02"/>
</dbReference>
<dbReference type="PANTHER" id="PTHR46512">
    <property type="entry name" value="PEPTIDYLPROLYL ISOMERASE"/>
    <property type="match status" value="1"/>
</dbReference>
<dbReference type="SUPFAM" id="SSF48452">
    <property type="entry name" value="TPR-like"/>
    <property type="match status" value="1"/>
</dbReference>
<name>D7FZK9_ECTSI</name>
<dbReference type="Gene3D" id="1.25.40.10">
    <property type="entry name" value="Tetratricopeptide repeat domain"/>
    <property type="match status" value="1"/>
</dbReference>
<keyword evidence="3" id="KW-0697">Rotamase</keyword>
<evidence type="ECO:0000256" key="3">
    <source>
        <dbReference type="ARBA" id="ARBA00023110"/>
    </source>
</evidence>
<dbReference type="InterPro" id="IPR011990">
    <property type="entry name" value="TPR-like_helical_dom_sf"/>
</dbReference>
<dbReference type="InterPro" id="IPR050754">
    <property type="entry name" value="FKBP4/5/8-like"/>
</dbReference>
<evidence type="ECO:0000313" key="7">
    <source>
        <dbReference type="Proteomes" id="UP000002630"/>
    </source>
</evidence>
<dbReference type="AlphaFoldDB" id="D7FZK9"/>
<reference evidence="6 7" key="1">
    <citation type="journal article" date="2010" name="Nature">
        <title>The Ectocarpus genome and the independent evolution of multicellularity in brown algae.</title>
        <authorList>
            <person name="Cock J.M."/>
            <person name="Sterck L."/>
            <person name="Rouze P."/>
            <person name="Scornet D."/>
            <person name="Allen A.E."/>
            <person name="Amoutzias G."/>
            <person name="Anthouard V."/>
            <person name="Artiguenave F."/>
            <person name="Aury J.M."/>
            <person name="Badger J.H."/>
            <person name="Beszteri B."/>
            <person name="Billiau K."/>
            <person name="Bonnet E."/>
            <person name="Bothwell J.H."/>
            <person name="Bowler C."/>
            <person name="Boyen C."/>
            <person name="Brownlee C."/>
            <person name="Carrano C.J."/>
            <person name="Charrier B."/>
            <person name="Cho G.Y."/>
            <person name="Coelho S.M."/>
            <person name="Collen J."/>
            <person name="Corre E."/>
            <person name="Da Silva C."/>
            <person name="Delage L."/>
            <person name="Delaroque N."/>
            <person name="Dittami S.M."/>
            <person name="Doulbeau S."/>
            <person name="Elias M."/>
            <person name="Farnham G."/>
            <person name="Gachon C.M."/>
            <person name="Gschloessl B."/>
            <person name="Heesch S."/>
            <person name="Jabbari K."/>
            <person name="Jubin C."/>
            <person name="Kawai H."/>
            <person name="Kimura K."/>
            <person name="Kloareg B."/>
            <person name="Kupper F.C."/>
            <person name="Lang D."/>
            <person name="Le Bail A."/>
            <person name="Leblanc C."/>
            <person name="Lerouge P."/>
            <person name="Lohr M."/>
            <person name="Lopez P.J."/>
            <person name="Martens C."/>
            <person name="Maumus F."/>
            <person name="Michel G."/>
            <person name="Miranda-Saavedra D."/>
            <person name="Morales J."/>
            <person name="Moreau H."/>
            <person name="Motomura T."/>
            <person name="Nagasato C."/>
            <person name="Napoli C.A."/>
            <person name="Nelson D.R."/>
            <person name="Nyvall-Collen P."/>
            <person name="Peters A.F."/>
            <person name="Pommier C."/>
            <person name="Potin P."/>
            <person name="Poulain J."/>
            <person name="Quesneville H."/>
            <person name="Read B."/>
            <person name="Rensing S.A."/>
            <person name="Ritter A."/>
            <person name="Rousvoal S."/>
            <person name="Samanta M."/>
            <person name="Samson G."/>
            <person name="Schroeder D.C."/>
            <person name="Segurens B."/>
            <person name="Strittmatter M."/>
            <person name="Tonon T."/>
            <person name="Tregear J.W."/>
            <person name="Valentin K."/>
            <person name="von Dassow P."/>
            <person name="Yamagishi T."/>
            <person name="Van de Peer Y."/>
            <person name="Wincker P."/>
        </authorList>
    </citation>
    <scope>NUCLEOTIDE SEQUENCE [LARGE SCALE GENOMIC DNA]</scope>
    <source>
        <strain evidence="7">Ec32 / CCAP1310/4</strain>
    </source>
</reference>
<keyword evidence="7" id="KW-1185">Reference proteome</keyword>